<keyword evidence="2" id="KW-1185">Reference proteome</keyword>
<accession>A0A0F9YR75</accession>
<dbReference type="SUPFAM" id="SSF47473">
    <property type="entry name" value="EF-hand"/>
    <property type="match status" value="1"/>
</dbReference>
<gene>
    <name evidence="1" type="ORF">AAJ76_3400022400</name>
</gene>
<sequence length="141" mass="16094">MENAERFSKVFQLFVDSPSETVPKEELYNLFSHSGFSLTDESLENLKNKCPENGLPFNEYLIQCEELEKEEISREELQKCLESLCPDNSGFLDANTLINTLSTGKYSLGENELEEMLRLINPDANGKVSIVYLLSLIYNKN</sequence>
<dbReference type="VEuPathDB" id="MicrosporidiaDB:NCER_100397"/>
<evidence type="ECO:0000313" key="1">
    <source>
        <dbReference type="EMBL" id="KKO75062.1"/>
    </source>
</evidence>
<dbReference type="RefSeq" id="XP_024330804.1">
    <property type="nucleotide sequence ID" value="XM_024475243.1"/>
</dbReference>
<dbReference type="GeneID" id="36320178"/>
<dbReference type="VEuPathDB" id="MicrosporidiaDB:AAJ76_3400022400"/>
<dbReference type="Proteomes" id="UP000034350">
    <property type="component" value="Unassembled WGS sequence"/>
</dbReference>
<name>A0A0F9YR75_9MICR</name>
<dbReference type="OrthoDB" id="26525at2759"/>
<protein>
    <submittedName>
        <fullName evidence="1">Calmodulin</fullName>
    </submittedName>
</protein>
<reference evidence="1 2" key="1">
    <citation type="journal article" date="2015" name="Environ. Microbiol.">
        <title>Genome analyses suggest the presence of polyploidy and recent human-driven expansions in eight global populations of the honeybee pathogen Nosema ceranae.</title>
        <authorList>
            <person name="Pelin A."/>
            <person name="Selman M."/>
            <person name="Aris-Brosou S."/>
            <person name="Farinelli L."/>
            <person name="Corradi N."/>
        </authorList>
    </citation>
    <scope>NUCLEOTIDE SEQUENCE [LARGE SCALE GENOMIC DNA]</scope>
    <source>
        <strain evidence="1 2">PA08 1199</strain>
    </source>
</reference>
<organism evidence="1 2">
    <name type="scientific">Vairimorpha ceranae</name>
    <dbReference type="NCBI Taxonomy" id="40302"/>
    <lineage>
        <taxon>Eukaryota</taxon>
        <taxon>Fungi</taxon>
        <taxon>Fungi incertae sedis</taxon>
        <taxon>Microsporidia</taxon>
        <taxon>Nosematidae</taxon>
        <taxon>Vairimorpha</taxon>
    </lineage>
</organism>
<dbReference type="InterPro" id="IPR011992">
    <property type="entry name" value="EF-hand-dom_pair"/>
</dbReference>
<dbReference type="Gene3D" id="1.10.238.10">
    <property type="entry name" value="EF-hand"/>
    <property type="match status" value="1"/>
</dbReference>
<dbReference type="OMA" id="MENAERF"/>
<evidence type="ECO:0000313" key="2">
    <source>
        <dbReference type="Proteomes" id="UP000034350"/>
    </source>
</evidence>
<proteinExistence type="predicted"/>
<comment type="caution">
    <text evidence="1">The sequence shown here is derived from an EMBL/GenBank/DDBJ whole genome shotgun (WGS) entry which is preliminary data.</text>
</comment>
<dbReference type="EMBL" id="JPQZ01000034">
    <property type="protein sequence ID" value="KKO75062.1"/>
    <property type="molecule type" value="Genomic_DNA"/>
</dbReference>
<dbReference type="AlphaFoldDB" id="A0A0F9YR75"/>